<evidence type="ECO:0000256" key="1">
    <source>
        <dbReference type="ARBA" id="ARBA00022475"/>
    </source>
</evidence>
<gene>
    <name evidence="6" type="ORF">DES47_102343</name>
</gene>
<keyword evidence="7" id="KW-1185">Reference proteome</keyword>
<dbReference type="InParanoid" id="A0A4R6QR58"/>
<keyword evidence="4" id="KW-1133">Transmembrane helix</keyword>
<dbReference type="GO" id="GO:0005886">
    <property type="term" value="C:plasma membrane"/>
    <property type="evidence" value="ECO:0007669"/>
    <property type="project" value="InterPro"/>
</dbReference>
<keyword evidence="1" id="KW-1003">Cell membrane</keyword>
<dbReference type="OrthoDB" id="5298112at2"/>
<protein>
    <submittedName>
        <fullName evidence="6">Lipopolysaccharide export system protein LptC</fullName>
    </submittedName>
</protein>
<sequence length="226" mass="24989">MAALGPIAAPATRLRAPSWLCSLQELFSAYLPLVLMSVLALGTWWLVKNTPLPQGPTEAVPKRHEPDYLMQGFDVQRFDAKGALRVRVSGREMRHYPDTDTLEIDDVLVHAIGKEGSVMIAKALRGISNADGSEVQLVGEVRVQRFVRDKEGVLGAAPQVEIQGEFVQAFVALEKLRSHLPVRITYPGGEMRAQTLDYDNLKGLLEFSGRTRMQMSSRPNNARPGL</sequence>
<dbReference type="InterPro" id="IPR052363">
    <property type="entry name" value="LPS_export_LptC"/>
</dbReference>
<dbReference type="GO" id="GO:0015221">
    <property type="term" value="F:lipopolysaccharide transmembrane transporter activity"/>
    <property type="evidence" value="ECO:0007669"/>
    <property type="project" value="InterPro"/>
</dbReference>
<dbReference type="GO" id="GO:0017089">
    <property type="term" value="F:glycolipid transfer activity"/>
    <property type="evidence" value="ECO:0007669"/>
    <property type="project" value="TreeGrafter"/>
</dbReference>
<dbReference type="Gene3D" id="2.60.450.10">
    <property type="entry name" value="Lipopolysaccharide (LPS) transport protein A like domain"/>
    <property type="match status" value="1"/>
</dbReference>
<dbReference type="NCBIfam" id="TIGR04409">
    <property type="entry name" value="LptC_YrbK"/>
    <property type="match status" value="1"/>
</dbReference>
<name>A0A4R6QR58_9BURK</name>
<dbReference type="EMBL" id="SNXS01000002">
    <property type="protein sequence ID" value="TDP72598.1"/>
    <property type="molecule type" value="Genomic_DNA"/>
</dbReference>
<dbReference type="RefSeq" id="WP_133700050.1">
    <property type="nucleotide sequence ID" value="NZ_SNXS01000002.1"/>
</dbReference>
<dbReference type="AlphaFoldDB" id="A0A4R6QR58"/>
<evidence type="ECO:0000256" key="5">
    <source>
        <dbReference type="ARBA" id="ARBA00023136"/>
    </source>
</evidence>
<dbReference type="InterPro" id="IPR010664">
    <property type="entry name" value="LipoPS_assembly_LptC-rel"/>
</dbReference>
<dbReference type="GO" id="GO:0030288">
    <property type="term" value="C:outer membrane-bounded periplasmic space"/>
    <property type="evidence" value="ECO:0007669"/>
    <property type="project" value="TreeGrafter"/>
</dbReference>
<evidence type="ECO:0000313" key="6">
    <source>
        <dbReference type="EMBL" id="TDP72598.1"/>
    </source>
</evidence>
<evidence type="ECO:0000256" key="3">
    <source>
        <dbReference type="ARBA" id="ARBA00022692"/>
    </source>
</evidence>
<accession>A0A4R6QR58</accession>
<evidence type="ECO:0000313" key="7">
    <source>
        <dbReference type="Proteomes" id="UP000295361"/>
    </source>
</evidence>
<dbReference type="Pfam" id="PF06835">
    <property type="entry name" value="LptC"/>
    <property type="match status" value="1"/>
</dbReference>
<proteinExistence type="predicted"/>
<keyword evidence="5" id="KW-0472">Membrane</keyword>
<reference evidence="6 7" key="1">
    <citation type="submission" date="2019-03" db="EMBL/GenBank/DDBJ databases">
        <title>Genomic Encyclopedia of Type Strains, Phase IV (KMG-IV): sequencing the most valuable type-strain genomes for metagenomic binning, comparative biology and taxonomic classification.</title>
        <authorList>
            <person name="Goeker M."/>
        </authorList>
    </citation>
    <scope>NUCLEOTIDE SEQUENCE [LARGE SCALE GENOMIC DNA]</scope>
    <source>
        <strain evidence="6 7">DSM 16998</strain>
    </source>
</reference>
<evidence type="ECO:0000256" key="4">
    <source>
        <dbReference type="ARBA" id="ARBA00022989"/>
    </source>
</evidence>
<dbReference type="PANTHER" id="PTHR37481">
    <property type="entry name" value="LIPOPOLYSACCHARIDE EXPORT SYSTEM PROTEIN LPTC"/>
    <property type="match status" value="1"/>
</dbReference>
<dbReference type="Proteomes" id="UP000295361">
    <property type="component" value="Unassembled WGS sequence"/>
</dbReference>
<keyword evidence="2" id="KW-0997">Cell inner membrane</keyword>
<evidence type="ECO:0000256" key="2">
    <source>
        <dbReference type="ARBA" id="ARBA00022519"/>
    </source>
</evidence>
<keyword evidence="3" id="KW-0812">Transmembrane</keyword>
<comment type="caution">
    <text evidence="6">The sequence shown here is derived from an EMBL/GenBank/DDBJ whole genome shotgun (WGS) entry which is preliminary data.</text>
</comment>
<dbReference type="InterPro" id="IPR026265">
    <property type="entry name" value="LptC"/>
</dbReference>
<organism evidence="6 7">
    <name type="scientific">Roseateles toxinivorans</name>
    <dbReference type="NCBI Taxonomy" id="270368"/>
    <lineage>
        <taxon>Bacteria</taxon>
        <taxon>Pseudomonadati</taxon>
        <taxon>Pseudomonadota</taxon>
        <taxon>Betaproteobacteria</taxon>
        <taxon>Burkholderiales</taxon>
        <taxon>Sphaerotilaceae</taxon>
        <taxon>Roseateles</taxon>
    </lineage>
</organism>
<dbReference type="PANTHER" id="PTHR37481:SF1">
    <property type="entry name" value="LIPOPOLYSACCHARIDE EXPORT SYSTEM PROTEIN LPTC"/>
    <property type="match status" value="1"/>
</dbReference>